<dbReference type="GO" id="GO:0046872">
    <property type="term" value="F:metal ion binding"/>
    <property type="evidence" value="ECO:0007669"/>
    <property type="project" value="UniProtKB-KW"/>
</dbReference>
<dbReference type="AlphaFoldDB" id="A0A1E3VSS0"/>
<dbReference type="Pfam" id="PF13442">
    <property type="entry name" value="Cytochrome_CBB3"/>
    <property type="match status" value="1"/>
</dbReference>
<keyword evidence="3 4" id="KW-0408">Iron</keyword>
<dbReference type="SUPFAM" id="SSF46626">
    <property type="entry name" value="Cytochrome c"/>
    <property type="match status" value="1"/>
</dbReference>
<evidence type="ECO:0000256" key="1">
    <source>
        <dbReference type="ARBA" id="ARBA00022617"/>
    </source>
</evidence>
<protein>
    <recommendedName>
        <fullName evidence="5">Cytochrome c domain-containing protein</fullName>
    </recommendedName>
</protein>
<accession>A0A1E3VSS0</accession>
<evidence type="ECO:0000259" key="5">
    <source>
        <dbReference type="PROSITE" id="PS51007"/>
    </source>
</evidence>
<evidence type="ECO:0000256" key="2">
    <source>
        <dbReference type="ARBA" id="ARBA00022723"/>
    </source>
</evidence>
<gene>
    <name evidence="6" type="ORF">AUC70_15015</name>
</gene>
<dbReference type="STRING" id="1774970.AUC70_15015"/>
<proteinExistence type="predicted"/>
<evidence type="ECO:0000256" key="4">
    <source>
        <dbReference type="PROSITE-ProRule" id="PRU00433"/>
    </source>
</evidence>
<feature type="domain" description="Cytochrome c" evidence="5">
    <location>
        <begin position="37"/>
        <end position="118"/>
    </location>
</feature>
<keyword evidence="7" id="KW-1185">Reference proteome</keyword>
<dbReference type="Gene3D" id="1.10.760.10">
    <property type="entry name" value="Cytochrome c-like domain"/>
    <property type="match status" value="1"/>
</dbReference>
<organism evidence="6 7">
    <name type="scientific">Methyloceanibacter stevinii</name>
    <dbReference type="NCBI Taxonomy" id="1774970"/>
    <lineage>
        <taxon>Bacteria</taxon>
        <taxon>Pseudomonadati</taxon>
        <taxon>Pseudomonadota</taxon>
        <taxon>Alphaproteobacteria</taxon>
        <taxon>Hyphomicrobiales</taxon>
        <taxon>Hyphomicrobiaceae</taxon>
        <taxon>Methyloceanibacter</taxon>
    </lineage>
</organism>
<dbReference type="GO" id="GO:0009055">
    <property type="term" value="F:electron transfer activity"/>
    <property type="evidence" value="ECO:0007669"/>
    <property type="project" value="InterPro"/>
</dbReference>
<evidence type="ECO:0000313" key="6">
    <source>
        <dbReference type="EMBL" id="ODR96573.1"/>
    </source>
</evidence>
<dbReference type="Proteomes" id="UP000094172">
    <property type="component" value="Unassembled WGS sequence"/>
</dbReference>
<dbReference type="EMBL" id="LPWE01000004">
    <property type="protein sequence ID" value="ODR96573.1"/>
    <property type="molecule type" value="Genomic_DNA"/>
</dbReference>
<reference evidence="6 7" key="1">
    <citation type="journal article" date="2016" name="Environ. Microbiol.">
        <title>New Methyloceanibacter diversity from North Sea sediments includes methanotroph containing solely the soluble methane monooxygenase.</title>
        <authorList>
            <person name="Vekeman B."/>
            <person name="Kerckhof F.M."/>
            <person name="Cremers G."/>
            <person name="de Vos P."/>
            <person name="Vandamme P."/>
            <person name="Boon N."/>
            <person name="Op den Camp H.J."/>
            <person name="Heylen K."/>
        </authorList>
    </citation>
    <scope>NUCLEOTIDE SEQUENCE [LARGE SCALE GENOMIC DNA]</scope>
    <source>
        <strain evidence="6 7">R-67176</strain>
    </source>
</reference>
<evidence type="ECO:0000256" key="3">
    <source>
        <dbReference type="ARBA" id="ARBA00023004"/>
    </source>
</evidence>
<evidence type="ECO:0000313" key="7">
    <source>
        <dbReference type="Proteomes" id="UP000094172"/>
    </source>
</evidence>
<sequence length="135" mass="14192">MRLGLGGFFERGVLTALLVFTTLPALGADEDPTAKGEAMAKGEAIVSEHCGRCHAIGVTGESPNKEAPPFRVLSENYPVDDLAESLAEGIMSGHPDMPVFVFQPDEVDAIIAYLQSIQITPDAVPSTPEPADAQG</sequence>
<keyword evidence="1 4" id="KW-0349">Heme</keyword>
<dbReference type="PROSITE" id="PS51007">
    <property type="entry name" value="CYTC"/>
    <property type="match status" value="1"/>
</dbReference>
<name>A0A1E3VSS0_9HYPH</name>
<keyword evidence="2 4" id="KW-0479">Metal-binding</keyword>
<dbReference type="GO" id="GO:0020037">
    <property type="term" value="F:heme binding"/>
    <property type="evidence" value="ECO:0007669"/>
    <property type="project" value="InterPro"/>
</dbReference>
<dbReference type="InterPro" id="IPR036909">
    <property type="entry name" value="Cyt_c-like_dom_sf"/>
</dbReference>
<comment type="caution">
    <text evidence="6">The sequence shown here is derived from an EMBL/GenBank/DDBJ whole genome shotgun (WGS) entry which is preliminary data.</text>
</comment>
<dbReference type="InterPro" id="IPR009056">
    <property type="entry name" value="Cyt_c-like_dom"/>
</dbReference>
<dbReference type="RefSeq" id="WP_069443529.1">
    <property type="nucleotide sequence ID" value="NZ_LPWE01000004.1"/>
</dbReference>